<accession>A0AAU8CMH4</accession>
<dbReference type="RefSeq" id="WP_353644929.1">
    <property type="nucleotide sequence ID" value="NZ_CP159253.1"/>
</dbReference>
<sequence length="104" mass="11718">MSVHMPKKFGVSIMAETSLSAVDQEILAEKATSLGNAGRKVENCLEKLRSHHGDSETRMALVKRTADAVYAYFVQRELCGFRRHDDIIRDYGIPREVLVRLGAR</sequence>
<dbReference type="InterPro" id="IPR046606">
    <property type="entry name" value="DUF6665"/>
</dbReference>
<evidence type="ECO:0000313" key="1">
    <source>
        <dbReference type="EMBL" id="XCG47523.1"/>
    </source>
</evidence>
<proteinExistence type="predicted"/>
<gene>
    <name evidence="1" type="ORF">ABVK50_19940</name>
</gene>
<dbReference type="Pfam" id="PF20370">
    <property type="entry name" value="DUF6665"/>
    <property type="match status" value="1"/>
</dbReference>
<protein>
    <submittedName>
        <fullName evidence="1">DUF6665 family protein</fullName>
    </submittedName>
</protein>
<dbReference type="AlphaFoldDB" id="A0AAU8CMH4"/>
<name>A0AAU8CMH4_9HYPH</name>
<organism evidence="1">
    <name type="scientific">Mesorhizobium sp. WSM2240</name>
    <dbReference type="NCBI Taxonomy" id="3228851"/>
    <lineage>
        <taxon>Bacteria</taxon>
        <taxon>Pseudomonadati</taxon>
        <taxon>Pseudomonadota</taxon>
        <taxon>Alphaproteobacteria</taxon>
        <taxon>Hyphomicrobiales</taxon>
        <taxon>Phyllobacteriaceae</taxon>
        <taxon>Mesorhizobium</taxon>
    </lineage>
</organism>
<dbReference type="EMBL" id="CP159253">
    <property type="protein sequence ID" value="XCG47523.1"/>
    <property type="molecule type" value="Genomic_DNA"/>
</dbReference>
<reference evidence="1" key="1">
    <citation type="submission" date="2024-06" db="EMBL/GenBank/DDBJ databases">
        <title>Mesorhizobium karijinii sp. nov., a symbiont of the iconic Swainsona formosa from arid Australia.</title>
        <authorList>
            <person name="Hill Y.J."/>
            <person name="Watkin E.L.J."/>
            <person name="O'Hara G.W."/>
            <person name="Terpolilli J."/>
            <person name="Tye M.L."/>
            <person name="Kohlmeier M.G."/>
        </authorList>
    </citation>
    <scope>NUCLEOTIDE SEQUENCE</scope>
    <source>
        <strain evidence="1">WSM2240</strain>
    </source>
</reference>